<dbReference type="eggNOG" id="ENOG502Z88Q">
    <property type="taxonomic scope" value="Bacteria"/>
</dbReference>
<reference evidence="1 2" key="2">
    <citation type="submission" date="2007-09" db="EMBL/GenBank/DDBJ databases">
        <authorList>
            <person name="Fulton L."/>
            <person name="Clifton S."/>
            <person name="Fulton B."/>
            <person name="Xu J."/>
            <person name="Minx P."/>
            <person name="Pepin K.H."/>
            <person name="Johnson M."/>
            <person name="Thiruvilangam P."/>
            <person name="Bhonagiri V."/>
            <person name="Nash W.E."/>
            <person name="Mardis E.R."/>
            <person name="Wilson R.K."/>
        </authorList>
    </citation>
    <scope>NUCLEOTIDE SEQUENCE [LARGE SCALE GENOMIC DNA]</scope>
    <source>
        <strain evidence="1 2">DSM 3991</strain>
    </source>
</reference>
<dbReference type="STRING" id="428127.EUBDOL_01228"/>
<evidence type="ECO:0000313" key="2">
    <source>
        <dbReference type="Proteomes" id="UP000004090"/>
    </source>
</evidence>
<name>A8RC00_9FIRM</name>
<proteinExistence type="predicted"/>
<dbReference type="EMBL" id="ABAW02000019">
    <property type="protein sequence ID" value="EDP11308.1"/>
    <property type="molecule type" value="Genomic_DNA"/>
</dbReference>
<evidence type="ECO:0000313" key="1">
    <source>
        <dbReference type="EMBL" id="EDP11308.1"/>
    </source>
</evidence>
<organism evidence="1 2">
    <name type="scientific">Amedibacillus dolichus DSM 3991</name>
    <dbReference type="NCBI Taxonomy" id="428127"/>
    <lineage>
        <taxon>Bacteria</taxon>
        <taxon>Bacillati</taxon>
        <taxon>Bacillota</taxon>
        <taxon>Erysipelotrichia</taxon>
        <taxon>Erysipelotrichales</taxon>
        <taxon>Erysipelotrichaceae</taxon>
        <taxon>Amedibacillus</taxon>
    </lineage>
</organism>
<sequence>MLMVVSEVRDFLEQMGYQVQTTITHREHMQLWREWYRGKVDAFHNYKVYNGVKEVKKTKKSLGMAKKACEDWADLLLNEKVKITIDSMQEHLDGILKENDFREQANVLLEKTFALGTGAFVEYKSSDINNNCCINYISADMIFPLRIANGRIVDVAFASEISNGKYYVNIHEKKGDKYRIENIIISSKRYGKYQISELPKGIENVYYSPVPLFQIIKPNIANNSDMDEPMGLSVFANATDEMMDVDEKFDSYFNEFQLGKKRIFVDPSSINVVPTVDNENTKPVFDPDDIAFYGVAGLGEDNKRKIEQTDFDLRVEQHSLGLQDSLNLFSDKVGFGTNYYVFKEGKIYTNTTDIISSNSKMFRRLKKHEIILRRALEELVRAVLYISVGQVYSGIITIDFDDSIIEDKEAERKQYKEDVALGAMSLLEYRMKVYNEDKNTAQSMLPQQADVMQ</sequence>
<comment type="caution">
    <text evidence="1">The sequence shown here is derived from an EMBL/GenBank/DDBJ whole genome shotgun (WGS) entry which is preliminary data.</text>
</comment>
<dbReference type="HOGENOM" id="CLU_042280_1_0_9"/>
<gene>
    <name evidence="1" type="ORF">EUBDOL_01228</name>
</gene>
<dbReference type="AlphaFoldDB" id="A8RC00"/>
<dbReference type="Proteomes" id="UP000004090">
    <property type="component" value="Unassembled WGS sequence"/>
</dbReference>
<accession>A8RC00</accession>
<reference evidence="1 2" key="1">
    <citation type="submission" date="2007-09" db="EMBL/GenBank/DDBJ databases">
        <title>Draft genome sequence of Eubacterium dolichum (DSM 3991).</title>
        <authorList>
            <person name="Sudarsanam P."/>
            <person name="Ley R."/>
            <person name="Guruge J."/>
            <person name="Turnbaugh P.J."/>
            <person name="Mahowald M."/>
            <person name="Liep D."/>
            <person name="Gordon J."/>
        </authorList>
    </citation>
    <scope>NUCLEOTIDE SEQUENCE [LARGE SCALE GENOMIC DNA]</scope>
    <source>
        <strain evidence="1 2">DSM 3991</strain>
    </source>
</reference>
<protein>
    <submittedName>
        <fullName evidence="1">Phage minor capsid protein</fullName>
    </submittedName>
</protein>